<evidence type="ECO:0000313" key="7">
    <source>
        <dbReference type="EMBL" id="TFF18782.1"/>
    </source>
</evidence>
<dbReference type="InterPro" id="IPR058240">
    <property type="entry name" value="rSAM_sf"/>
</dbReference>
<evidence type="ECO:0000259" key="6">
    <source>
        <dbReference type="PROSITE" id="PS51918"/>
    </source>
</evidence>
<dbReference type="EMBL" id="SOZD01000008">
    <property type="protein sequence ID" value="TFF18782.1"/>
    <property type="molecule type" value="Genomic_DNA"/>
</dbReference>
<evidence type="ECO:0000256" key="5">
    <source>
        <dbReference type="ARBA" id="ARBA00023014"/>
    </source>
</evidence>
<dbReference type="Gene3D" id="3.80.30.20">
    <property type="entry name" value="tm_1862 like domain"/>
    <property type="match status" value="1"/>
</dbReference>
<dbReference type="SFLD" id="SFLDS00029">
    <property type="entry name" value="Radical_SAM"/>
    <property type="match status" value="1"/>
</dbReference>
<dbReference type="SFLD" id="SFLDG01082">
    <property type="entry name" value="B12-binding_domain_containing"/>
    <property type="match status" value="1"/>
</dbReference>
<keyword evidence="4" id="KW-0408">Iron</keyword>
<dbReference type="GO" id="GO:0003824">
    <property type="term" value="F:catalytic activity"/>
    <property type="evidence" value="ECO:0007669"/>
    <property type="project" value="InterPro"/>
</dbReference>
<dbReference type="CDD" id="cd01335">
    <property type="entry name" value="Radical_SAM"/>
    <property type="match status" value="1"/>
</dbReference>
<dbReference type="Proteomes" id="UP000298179">
    <property type="component" value="Unassembled WGS sequence"/>
</dbReference>
<feature type="domain" description="Radical SAM core" evidence="6">
    <location>
        <begin position="195"/>
        <end position="424"/>
    </location>
</feature>
<dbReference type="GO" id="GO:0046872">
    <property type="term" value="F:metal ion binding"/>
    <property type="evidence" value="ECO:0007669"/>
    <property type="project" value="UniProtKB-KW"/>
</dbReference>
<dbReference type="SMART" id="SM00729">
    <property type="entry name" value="Elp3"/>
    <property type="match status" value="1"/>
</dbReference>
<dbReference type="GO" id="GO:0051536">
    <property type="term" value="F:iron-sulfur cluster binding"/>
    <property type="evidence" value="ECO:0007669"/>
    <property type="project" value="UniProtKB-KW"/>
</dbReference>
<dbReference type="InterPro" id="IPR007197">
    <property type="entry name" value="rSAM"/>
</dbReference>
<dbReference type="InterPro" id="IPR051198">
    <property type="entry name" value="BchE-like"/>
</dbReference>
<evidence type="ECO:0000256" key="1">
    <source>
        <dbReference type="ARBA" id="ARBA00001966"/>
    </source>
</evidence>
<dbReference type="PROSITE" id="PS51918">
    <property type="entry name" value="RADICAL_SAM"/>
    <property type="match status" value="1"/>
</dbReference>
<reference evidence="7 8" key="1">
    <citation type="submission" date="2019-03" db="EMBL/GenBank/DDBJ databases">
        <title>Jiella endophytica sp. nov., a novel endophytic bacterium isolated from root of Ficus microcarpa Linn. f.</title>
        <authorList>
            <person name="Tuo L."/>
        </authorList>
    </citation>
    <scope>NUCLEOTIDE SEQUENCE [LARGE SCALE GENOMIC DNA]</scope>
    <source>
        <strain evidence="7 8">CBS5Q-3</strain>
    </source>
</reference>
<evidence type="ECO:0000256" key="3">
    <source>
        <dbReference type="ARBA" id="ARBA00022723"/>
    </source>
</evidence>
<gene>
    <name evidence="7" type="ORF">E3C22_21425</name>
</gene>
<dbReference type="PANTHER" id="PTHR43409">
    <property type="entry name" value="ANAEROBIC MAGNESIUM-PROTOPORPHYRIN IX MONOMETHYL ESTER CYCLASE-RELATED"/>
    <property type="match status" value="1"/>
</dbReference>
<name>A0A4Y8RC64_9HYPH</name>
<organism evidence="7 8">
    <name type="scientific">Jiella endophytica</name>
    <dbReference type="NCBI Taxonomy" id="2558362"/>
    <lineage>
        <taxon>Bacteria</taxon>
        <taxon>Pseudomonadati</taxon>
        <taxon>Pseudomonadota</taxon>
        <taxon>Alphaproteobacteria</taxon>
        <taxon>Hyphomicrobiales</taxon>
        <taxon>Aurantimonadaceae</taxon>
        <taxon>Jiella</taxon>
    </lineage>
</organism>
<protein>
    <submittedName>
        <fullName evidence="7">Radical SAM protein</fullName>
    </submittedName>
</protein>
<dbReference type="SUPFAM" id="SSF102114">
    <property type="entry name" value="Radical SAM enzymes"/>
    <property type="match status" value="1"/>
</dbReference>
<dbReference type="Pfam" id="PF04055">
    <property type="entry name" value="Radical_SAM"/>
    <property type="match status" value="1"/>
</dbReference>
<dbReference type="AlphaFoldDB" id="A0A4Y8RC64"/>
<evidence type="ECO:0000313" key="8">
    <source>
        <dbReference type="Proteomes" id="UP000298179"/>
    </source>
</evidence>
<keyword evidence="8" id="KW-1185">Reference proteome</keyword>
<comment type="caution">
    <text evidence="7">The sequence shown here is derived from an EMBL/GenBank/DDBJ whole genome shotgun (WGS) entry which is preliminary data.</text>
</comment>
<dbReference type="InterPro" id="IPR023404">
    <property type="entry name" value="rSAM_horseshoe"/>
</dbReference>
<dbReference type="RefSeq" id="WP_134763922.1">
    <property type="nucleotide sequence ID" value="NZ_SOZD01000008.1"/>
</dbReference>
<evidence type="ECO:0000256" key="4">
    <source>
        <dbReference type="ARBA" id="ARBA00023004"/>
    </source>
</evidence>
<sequence>MAGGAKFHIVFVKPTHYDDEGYPLQWRRSTIPANSLACLNGIAQDCISRKVLGDTDMVIHTIDETNTRVKPKKLIEMMTADGGRGMLALVGVQSNQFPRAVDLARPFLAAGIPVCLGGFHVAGSLAMLDGTPPEIEDAGRMGISFFVGEAEGGRFDQVLRDGFAGKLQPFYRHDADLPGLEGAEIPFLDRAQVEKTFGLYSSFDIGRGCPFQCTFCTIINVQGRVSRFRSADDLEKIVRANWAIGVDLFFVTDDNLARNRNWEAFFDRLIQLRETQGIKIRMQIQVDTRCHKIPGFIDKAVRAGVDQVFVGMENINPDNLIAVKKNQNKIIEYREMFLEWKKRSVMITVGYIIGFPNDTRESILHDVDVIKRELPIDLIYFTNLTPLPGSEDHQTLARKGVWMDPDLNKYDLNHRVTHHEKMPDAEWDKVYEEVWGRFYSWDHIATIMKRMRATGSVRKMMLLFRILGYRNYHMIYGVHPLEGGYLRVKSRRDRRHGMKLENPLIFYPRYAYSEARAIVLMFRDYVRMKRMADRIWADPEAESYRDLAITPPDADELNLALYSETRGTSAEIARMRRQEALIREARVKKEKAA</sequence>
<accession>A0A4Y8RC64</accession>
<evidence type="ECO:0000256" key="2">
    <source>
        <dbReference type="ARBA" id="ARBA00022691"/>
    </source>
</evidence>
<proteinExistence type="predicted"/>
<dbReference type="InterPro" id="IPR006638">
    <property type="entry name" value="Elp3/MiaA/NifB-like_rSAM"/>
</dbReference>
<comment type="cofactor">
    <cofactor evidence="1">
        <name>[4Fe-4S] cluster</name>
        <dbReference type="ChEBI" id="CHEBI:49883"/>
    </cofactor>
</comment>
<dbReference type="OrthoDB" id="9801424at2"/>
<keyword evidence="3" id="KW-0479">Metal-binding</keyword>
<keyword evidence="2" id="KW-0949">S-adenosyl-L-methionine</keyword>
<keyword evidence="5" id="KW-0411">Iron-sulfur</keyword>